<dbReference type="InterPro" id="IPR012132">
    <property type="entry name" value="GMC_OxRdtase"/>
</dbReference>
<dbReference type="GO" id="GO:0050660">
    <property type="term" value="F:flavin adenine dinucleotide binding"/>
    <property type="evidence" value="ECO:0007669"/>
    <property type="project" value="InterPro"/>
</dbReference>
<protein>
    <recommendedName>
        <fullName evidence="2">Glucose-methanol-choline oxidoreductase C-terminal domain-containing protein</fullName>
    </recommendedName>
</protein>
<evidence type="ECO:0000313" key="3">
    <source>
        <dbReference type="EMBL" id="KAK5630283.1"/>
    </source>
</evidence>
<comment type="similarity">
    <text evidence="1">Belongs to the GMC oxidoreductase family.</text>
</comment>
<evidence type="ECO:0000259" key="2">
    <source>
        <dbReference type="Pfam" id="PF05199"/>
    </source>
</evidence>
<reference evidence="3 4" key="1">
    <citation type="submission" date="2023-10" db="EMBL/GenBank/DDBJ databases">
        <title>Draft genome sequence of Xylaria bambusicola isolate GMP-LS, the root and basal stem rot pathogen of sugarcane in Indonesia.</title>
        <authorList>
            <person name="Selvaraj P."/>
            <person name="Muralishankar V."/>
            <person name="Muruganantham S."/>
            <person name="Sp S."/>
            <person name="Haryani S."/>
            <person name="Lau K.J.X."/>
            <person name="Naqvi N.I."/>
        </authorList>
    </citation>
    <scope>NUCLEOTIDE SEQUENCE [LARGE SCALE GENOMIC DNA]</scope>
    <source>
        <strain evidence="3">GMP-LS</strain>
    </source>
</reference>
<keyword evidence="4" id="KW-1185">Reference proteome</keyword>
<dbReference type="Pfam" id="PF05199">
    <property type="entry name" value="GMC_oxred_C"/>
    <property type="match status" value="1"/>
</dbReference>
<dbReference type="PANTHER" id="PTHR11552">
    <property type="entry name" value="GLUCOSE-METHANOL-CHOLINE GMC OXIDOREDUCTASE"/>
    <property type="match status" value="1"/>
</dbReference>
<dbReference type="EMBL" id="JAWHQM010000015">
    <property type="protein sequence ID" value="KAK5630283.1"/>
    <property type="molecule type" value="Genomic_DNA"/>
</dbReference>
<dbReference type="Proteomes" id="UP001305414">
    <property type="component" value="Unassembled WGS sequence"/>
</dbReference>
<dbReference type="SUPFAM" id="SSF54373">
    <property type="entry name" value="FAD-linked reductases, C-terminal domain"/>
    <property type="match status" value="1"/>
</dbReference>
<sequence>MHSGIGPAKQLEKFNIPVVRDVPAVGQNLRDHMFVPIVYQRKETSTSRPSFYGDAKAMEKALEQWKKDGSGNWSKYSSELGIGWKKLDGLESSPEFQSLPQNEQNLLRKETVPHYEVITHFPIHYFIPDVTPTTHYSCLLVFYYNADSRGEVTLQSSDPNVPLLFNPRFLGSPFDRHVAIRALREVMELLKNEPYAKDTVASLAVPKSESDEDLLAYWQQYVGSSWHMTGTIKMGKPGDADAVVDNDFRFIGFEGLRIADMSVVPILGSCHVQAIAYITGATCAEKLIKEYQLS</sequence>
<dbReference type="Gene3D" id="3.30.560.10">
    <property type="entry name" value="Glucose Oxidase, domain 3"/>
    <property type="match status" value="1"/>
</dbReference>
<accession>A0AAN7UIP8</accession>
<evidence type="ECO:0000313" key="4">
    <source>
        <dbReference type="Proteomes" id="UP001305414"/>
    </source>
</evidence>
<dbReference type="AlphaFoldDB" id="A0AAN7UIP8"/>
<dbReference type="InterPro" id="IPR007867">
    <property type="entry name" value="GMC_OxRtase_C"/>
</dbReference>
<dbReference type="InterPro" id="IPR036188">
    <property type="entry name" value="FAD/NAD-bd_sf"/>
</dbReference>
<feature type="domain" description="Glucose-methanol-choline oxidoreductase C-terminal" evidence="2">
    <location>
        <begin position="147"/>
        <end position="279"/>
    </location>
</feature>
<proteinExistence type="inferred from homology"/>
<dbReference type="GO" id="GO:0016614">
    <property type="term" value="F:oxidoreductase activity, acting on CH-OH group of donors"/>
    <property type="evidence" value="ECO:0007669"/>
    <property type="project" value="InterPro"/>
</dbReference>
<dbReference type="Gene3D" id="3.50.50.60">
    <property type="entry name" value="FAD/NAD(P)-binding domain"/>
    <property type="match status" value="1"/>
</dbReference>
<gene>
    <name evidence="3" type="ORF">RRF57_005998</name>
</gene>
<dbReference type="SUPFAM" id="SSF51905">
    <property type="entry name" value="FAD/NAD(P)-binding domain"/>
    <property type="match status" value="1"/>
</dbReference>
<organism evidence="3 4">
    <name type="scientific">Xylaria bambusicola</name>
    <dbReference type="NCBI Taxonomy" id="326684"/>
    <lineage>
        <taxon>Eukaryota</taxon>
        <taxon>Fungi</taxon>
        <taxon>Dikarya</taxon>
        <taxon>Ascomycota</taxon>
        <taxon>Pezizomycotina</taxon>
        <taxon>Sordariomycetes</taxon>
        <taxon>Xylariomycetidae</taxon>
        <taxon>Xylariales</taxon>
        <taxon>Xylariaceae</taxon>
        <taxon>Xylaria</taxon>
    </lineage>
</organism>
<comment type="caution">
    <text evidence="3">The sequence shown here is derived from an EMBL/GenBank/DDBJ whole genome shotgun (WGS) entry which is preliminary data.</text>
</comment>
<dbReference type="PANTHER" id="PTHR11552:SF134">
    <property type="entry name" value="GLUCOSE-METHANOL-CHOLINE OXIDOREDUCTASE N-TERMINAL DOMAIN-CONTAINING PROTEIN"/>
    <property type="match status" value="1"/>
</dbReference>
<name>A0AAN7UIP8_9PEZI</name>
<evidence type="ECO:0000256" key="1">
    <source>
        <dbReference type="ARBA" id="ARBA00010790"/>
    </source>
</evidence>